<evidence type="ECO:0000256" key="10">
    <source>
        <dbReference type="ARBA" id="ARBA00023157"/>
    </source>
</evidence>
<evidence type="ECO:0000256" key="1">
    <source>
        <dbReference type="ARBA" id="ARBA00004479"/>
    </source>
</evidence>
<dbReference type="GO" id="GO:0009986">
    <property type="term" value="C:cell surface"/>
    <property type="evidence" value="ECO:0007669"/>
    <property type="project" value="TreeGrafter"/>
</dbReference>
<dbReference type="GO" id="GO:0033627">
    <property type="term" value="P:cell adhesion mediated by integrin"/>
    <property type="evidence" value="ECO:0007669"/>
    <property type="project" value="TreeGrafter"/>
</dbReference>
<evidence type="ECO:0000256" key="6">
    <source>
        <dbReference type="ARBA" id="ARBA00022737"/>
    </source>
</evidence>
<comment type="similarity">
    <text evidence="2">Belongs to the integrin beta chain family.</text>
</comment>
<dbReference type="GO" id="GO:0007160">
    <property type="term" value="P:cell-matrix adhesion"/>
    <property type="evidence" value="ECO:0007669"/>
    <property type="project" value="TreeGrafter"/>
</dbReference>
<dbReference type="InterPro" id="IPR013111">
    <property type="entry name" value="EGF_extracell"/>
</dbReference>
<dbReference type="GO" id="GO:0016477">
    <property type="term" value="P:cell migration"/>
    <property type="evidence" value="ECO:0007669"/>
    <property type="project" value="TreeGrafter"/>
</dbReference>
<evidence type="ECO:0000256" key="7">
    <source>
        <dbReference type="ARBA" id="ARBA00022989"/>
    </source>
</evidence>
<proteinExistence type="inferred from homology"/>
<dbReference type="GO" id="GO:0007229">
    <property type="term" value="P:integrin-mediated signaling pathway"/>
    <property type="evidence" value="ECO:0007669"/>
    <property type="project" value="UniProtKB-KW"/>
</dbReference>
<dbReference type="FunFam" id="2.10.25.10:FF:000036">
    <property type="entry name" value="Integrin beta"/>
    <property type="match status" value="1"/>
</dbReference>
<dbReference type="SUPFAM" id="SSF69179">
    <property type="entry name" value="Integrin domains"/>
    <property type="match status" value="1"/>
</dbReference>
<dbReference type="SUPFAM" id="SSF103575">
    <property type="entry name" value="Plexin repeat"/>
    <property type="match status" value="1"/>
</dbReference>
<dbReference type="InterPro" id="IPR040622">
    <property type="entry name" value="EGF_integrin_1"/>
</dbReference>
<dbReference type="GO" id="GO:0098609">
    <property type="term" value="P:cell-cell adhesion"/>
    <property type="evidence" value="ECO:0007669"/>
    <property type="project" value="TreeGrafter"/>
</dbReference>
<evidence type="ECO:0000256" key="3">
    <source>
        <dbReference type="ARBA" id="ARBA00022536"/>
    </source>
</evidence>
<dbReference type="SUPFAM" id="SSF57196">
    <property type="entry name" value="EGF/Laminin"/>
    <property type="match status" value="2"/>
</dbReference>
<evidence type="ECO:0000256" key="9">
    <source>
        <dbReference type="ARBA" id="ARBA00023136"/>
    </source>
</evidence>
<reference evidence="13" key="1">
    <citation type="journal article" date="2014" name="Nat. Genet.">
        <title>Genome and transcriptome of the porcine whipworm Trichuris suis.</title>
        <authorList>
            <person name="Jex A.R."/>
            <person name="Nejsum P."/>
            <person name="Schwarz E.M."/>
            <person name="Hu L."/>
            <person name="Young N.D."/>
            <person name="Hall R.S."/>
            <person name="Korhonen P.K."/>
            <person name="Liao S."/>
            <person name="Thamsborg S."/>
            <person name="Xia J."/>
            <person name="Xu P."/>
            <person name="Wang S."/>
            <person name="Scheerlinck J.P."/>
            <person name="Hofmann A."/>
            <person name="Sternberg P.W."/>
            <person name="Wang J."/>
            <person name="Gasser R.B."/>
        </authorList>
    </citation>
    <scope>NUCLEOTIDE SEQUENCE [LARGE SCALE GENOMIC DNA]</scope>
    <source>
        <strain evidence="13">DCEP-RM93F</strain>
    </source>
</reference>
<dbReference type="InterPro" id="IPR057073">
    <property type="entry name" value="EGF_integrin_2"/>
</dbReference>
<dbReference type="InterPro" id="IPR032695">
    <property type="entry name" value="Integrin_dom_sf"/>
</dbReference>
<dbReference type="Gene3D" id="3.30.1680.10">
    <property type="entry name" value="ligand-binding face of the semaphorins, domain 2"/>
    <property type="match status" value="1"/>
</dbReference>
<keyword evidence="6" id="KW-0677">Repeat</keyword>
<evidence type="ECO:0000256" key="2">
    <source>
        <dbReference type="ARBA" id="ARBA00007449"/>
    </source>
</evidence>
<dbReference type="SMART" id="SM00187">
    <property type="entry name" value="INB"/>
    <property type="match status" value="1"/>
</dbReference>
<dbReference type="GO" id="GO:0005178">
    <property type="term" value="F:integrin binding"/>
    <property type="evidence" value="ECO:0007669"/>
    <property type="project" value="TreeGrafter"/>
</dbReference>
<accession>A0A085MYG1</accession>
<dbReference type="EMBL" id="KL367599">
    <property type="protein sequence ID" value="KFD62257.1"/>
    <property type="molecule type" value="Genomic_DNA"/>
</dbReference>
<dbReference type="PANTHER" id="PTHR10082:SF60">
    <property type="entry name" value="INTEGRIN BETA-PS"/>
    <property type="match status" value="1"/>
</dbReference>
<keyword evidence="7" id="KW-1133">Transmembrane helix</keyword>
<keyword evidence="11" id="KW-0325">Glycoprotein</keyword>
<sequence>MHDEPGRWVSMRPLASTRGSVVFATALGALLSLLVETVGKKSPAELCQTASAQSSCGQCIKQHPDCAWCSDPNADLPSRCELYSSLEKKCEASFVEHPVSKVEFLQNADVGASRQDPYSGAIVRTQLQPQQVQIAMKPGDAISFSLRYLHQDRDSRDIYILNSETESQGVTIEYEAECRGIVQPGNFCPSVSHSDVVSFNVSVKLRECRASGGAVVSVGIGGVREVVALYVNPICGCDCEKLENQVGIAVLPMHGHWQYQRPFGLPPSISILTSDIAESPPVTMSPQCGGRGNLVCGACICNPGSAGSRCECNVASGTMSVAELLNQCRSSPSEEPCSGRGKCKCGACECDSPEKYSGKYCQCDDTSCPSNGAELCSGRGRCECGTCKCDVGWTGPACDCTTETTECLGKSGMICNGQGSCDCGKCACNDGYSGPTCELCLNCEAETEFTEGDDYHTLLPEKPDEIEDLEETPEAKPKVESGASVVSLLPFMEIVTLATLLIIGP</sequence>
<name>A0A085MYG1_9BILA</name>
<dbReference type="Pfam" id="PF07974">
    <property type="entry name" value="EGF_2"/>
    <property type="match status" value="1"/>
</dbReference>
<dbReference type="AlphaFoldDB" id="A0A085MYG1"/>
<evidence type="ECO:0000256" key="8">
    <source>
        <dbReference type="ARBA" id="ARBA00023037"/>
    </source>
</evidence>
<evidence type="ECO:0000256" key="5">
    <source>
        <dbReference type="ARBA" id="ARBA00022729"/>
    </source>
</evidence>
<dbReference type="Gene3D" id="2.10.25.10">
    <property type="entry name" value="Laminin"/>
    <property type="match status" value="4"/>
</dbReference>
<protein>
    <recommendedName>
        <fullName evidence="12">Integrin beta subunit VWA domain-containing protein</fullName>
    </recommendedName>
</protein>
<keyword evidence="10" id="KW-1015">Disulfide bond</keyword>
<dbReference type="PANTHER" id="PTHR10082">
    <property type="entry name" value="INTEGRIN BETA SUBUNIT"/>
    <property type="match status" value="1"/>
</dbReference>
<keyword evidence="5" id="KW-0732">Signal</keyword>
<dbReference type="Pfam" id="PF23106">
    <property type="entry name" value="EGF_Teneurin"/>
    <property type="match status" value="1"/>
</dbReference>
<keyword evidence="4" id="KW-0812">Transmembrane</keyword>
<organism evidence="13">
    <name type="scientific">Trichuris suis</name>
    <name type="common">pig whipworm</name>
    <dbReference type="NCBI Taxonomy" id="68888"/>
    <lineage>
        <taxon>Eukaryota</taxon>
        <taxon>Metazoa</taxon>
        <taxon>Ecdysozoa</taxon>
        <taxon>Nematoda</taxon>
        <taxon>Enoplea</taxon>
        <taxon>Dorylaimia</taxon>
        <taxon>Trichinellida</taxon>
        <taxon>Trichuridae</taxon>
        <taxon>Trichuris</taxon>
    </lineage>
</organism>
<gene>
    <name evidence="13" type="ORF">M514_10485</name>
</gene>
<dbReference type="InterPro" id="IPR002369">
    <property type="entry name" value="Integrin_bsu_VWA"/>
</dbReference>
<dbReference type="PROSITE" id="PS52047">
    <property type="entry name" value="I_EGF_2"/>
    <property type="match status" value="2"/>
</dbReference>
<dbReference type="Gene3D" id="2.60.40.1510">
    <property type="entry name" value="ntegrin, alpha v. Chain A, domain 3"/>
    <property type="match status" value="1"/>
</dbReference>
<keyword evidence="9" id="KW-0472">Membrane</keyword>
<evidence type="ECO:0000259" key="12">
    <source>
        <dbReference type="SMART" id="SM00187"/>
    </source>
</evidence>
<evidence type="ECO:0000256" key="4">
    <source>
        <dbReference type="ARBA" id="ARBA00022692"/>
    </source>
</evidence>
<evidence type="ECO:0000256" key="11">
    <source>
        <dbReference type="ARBA" id="ARBA00023180"/>
    </source>
</evidence>
<dbReference type="Proteomes" id="UP000030758">
    <property type="component" value="Unassembled WGS sequence"/>
</dbReference>
<dbReference type="GO" id="GO:0008305">
    <property type="term" value="C:integrin complex"/>
    <property type="evidence" value="ECO:0007669"/>
    <property type="project" value="TreeGrafter"/>
</dbReference>
<dbReference type="GO" id="GO:0005925">
    <property type="term" value="C:focal adhesion"/>
    <property type="evidence" value="ECO:0007669"/>
    <property type="project" value="TreeGrafter"/>
</dbReference>
<keyword evidence="3" id="KW-0245">EGF-like domain</keyword>
<dbReference type="InterPro" id="IPR057243">
    <property type="entry name" value="Integrin_I-EGF_CS"/>
</dbReference>
<dbReference type="InterPro" id="IPR015812">
    <property type="entry name" value="Integrin_bsu"/>
</dbReference>
<feature type="domain" description="Integrin beta subunit VWA" evidence="12">
    <location>
        <begin position="55"/>
        <end position="237"/>
    </location>
</feature>
<keyword evidence="8" id="KW-0401">Integrin</keyword>
<evidence type="ECO:0000313" key="13">
    <source>
        <dbReference type="EMBL" id="KFD62257.1"/>
    </source>
</evidence>
<comment type="subcellular location">
    <subcellularLocation>
        <location evidence="1">Membrane</location>
        <topology evidence="1">Single-pass type I membrane protein</topology>
    </subcellularLocation>
</comment>
<dbReference type="Pfam" id="PF23105">
    <property type="entry name" value="EGF_integrin"/>
    <property type="match status" value="1"/>
</dbReference>
<dbReference type="PRINTS" id="PR01186">
    <property type="entry name" value="INTEGRINB"/>
</dbReference>
<dbReference type="PROSITE" id="PS00243">
    <property type="entry name" value="I_EGF_1"/>
    <property type="match status" value="1"/>
</dbReference>
<dbReference type="Pfam" id="PF18372">
    <property type="entry name" value="I-EGF_1"/>
    <property type="match status" value="1"/>
</dbReference>